<organism evidence="1 2">
    <name type="scientific">Luteipulveratus flavus</name>
    <dbReference type="NCBI Taxonomy" id="3031728"/>
    <lineage>
        <taxon>Bacteria</taxon>
        <taxon>Bacillati</taxon>
        <taxon>Actinomycetota</taxon>
        <taxon>Actinomycetes</taxon>
        <taxon>Micrococcales</taxon>
        <taxon>Dermacoccaceae</taxon>
        <taxon>Luteipulveratus</taxon>
    </lineage>
</organism>
<dbReference type="RefSeq" id="WP_275238740.1">
    <property type="nucleotide sequence ID" value="NZ_JARFJC010000029.1"/>
</dbReference>
<dbReference type="EMBL" id="JAROAV010000033">
    <property type="protein sequence ID" value="MDF8265285.1"/>
    <property type="molecule type" value="Genomic_DNA"/>
</dbReference>
<name>A0ABT6C911_9MICO</name>
<dbReference type="Proteomes" id="UP001528912">
    <property type="component" value="Unassembled WGS sequence"/>
</dbReference>
<accession>A0ABT6C911</accession>
<evidence type="ECO:0000313" key="1">
    <source>
        <dbReference type="EMBL" id="MDF8265285.1"/>
    </source>
</evidence>
<protein>
    <submittedName>
        <fullName evidence="1">DUF3046 domain-containing protein</fullName>
    </submittedName>
</protein>
<dbReference type="InterPro" id="IPR021408">
    <property type="entry name" value="DUF3046"/>
</dbReference>
<evidence type="ECO:0000313" key="2">
    <source>
        <dbReference type="Proteomes" id="UP001528912"/>
    </source>
</evidence>
<reference evidence="1 2" key="1">
    <citation type="submission" date="2023-03" db="EMBL/GenBank/DDBJ databases">
        <title>YIM 133296 draft genome.</title>
        <authorList>
            <person name="Xiong L."/>
        </authorList>
    </citation>
    <scope>NUCLEOTIDE SEQUENCE [LARGE SCALE GENOMIC DNA]</scope>
    <source>
        <strain evidence="1 2">YIM 133296</strain>
    </source>
</reference>
<keyword evidence="2" id="KW-1185">Reference proteome</keyword>
<proteinExistence type="predicted"/>
<sequence>MRMSEFWVLMDDEFGPSYSRVLARNHVIHALGDLTAEQALEAQRRPRDVWLALCDDMGVPPERRLGVDRPVRDNPREP</sequence>
<comment type="caution">
    <text evidence="1">The sequence shown here is derived from an EMBL/GenBank/DDBJ whole genome shotgun (WGS) entry which is preliminary data.</text>
</comment>
<dbReference type="Pfam" id="PF11248">
    <property type="entry name" value="DUF3046"/>
    <property type="match status" value="1"/>
</dbReference>
<gene>
    <name evidence="1" type="ORF">P4R38_13615</name>
</gene>